<proteinExistence type="predicted"/>
<dbReference type="OrthoDB" id="5702699at2"/>
<dbReference type="PATRIC" id="fig|1641875.4.peg.2170"/>
<dbReference type="RefSeq" id="WP_057795939.1">
    <property type="nucleotide sequence ID" value="NZ_LAXJ01000024.1"/>
</dbReference>
<reference evidence="1 2" key="1">
    <citation type="submission" date="2015-04" db="EMBL/GenBank/DDBJ databases">
        <title>The draft genome sequence of Roseovarius sp.R12b.</title>
        <authorList>
            <person name="Li G."/>
            <person name="Lai Q."/>
            <person name="Shao Z."/>
            <person name="Yan P."/>
        </authorList>
    </citation>
    <scope>NUCLEOTIDE SEQUENCE [LARGE SCALE GENOMIC DNA]</scope>
    <source>
        <strain evidence="1 2">R12B</strain>
    </source>
</reference>
<evidence type="ECO:0000313" key="1">
    <source>
        <dbReference type="EMBL" id="KRS11020.1"/>
    </source>
</evidence>
<dbReference type="Proteomes" id="UP000051295">
    <property type="component" value="Unassembled WGS sequence"/>
</dbReference>
<sequence>MSDTPELSRDEIEALLVFLANDTLEGEERAAVEAAVAADPQLAGELEALKAMRREMQSEDVSSPGEMGLARLMREIDAEAATPVVPQAGLPEAANLPSAPGSFWKIAAVVLFGLVVAQTAYIGYDGGTDFELAGGQSPAASAEFTIRVAFAEDASEAEIRALLLEQGLVIVDGPSAIGLYTLAAPDDAARAEAVTALVARDDIVESAE</sequence>
<dbReference type="EMBL" id="LAXJ01000024">
    <property type="protein sequence ID" value="KRS11020.1"/>
    <property type="molecule type" value="Genomic_DNA"/>
</dbReference>
<evidence type="ECO:0000313" key="2">
    <source>
        <dbReference type="Proteomes" id="UP000051295"/>
    </source>
</evidence>
<gene>
    <name evidence="1" type="ORF">XM53_18235</name>
</gene>
<dbReference type="AlphaFoldDB" id="A0A0T5NQF0"/>
<keyword evidence="2" id="KW-1185">Reference proteome</keyword>
<name>A0A0T5NQF0_9RHOB</name>
<accession>A0A0T5NQF0</accession>
<comment type="caution">
    <text evidence="1">The sequence shown here is derived from an EMBL/GenBank/DDBJ whole genome shotgun (WGS) entry which is preliminary data.</text>
</comment>
<organism evidence="1 2">
    <name type="scientific">Roseovarius atlanticus</name>
    <dbReference type="NCBI Taxonomy" id="1641875"/>
    <lineage>
        <taxon>Bacteria</taxon>
        <taxon>Pseudomonadati</taxon>
        <taxon>Pseudomonadota</taxon>
        <taxon>Alphaproteobacteria</taxon>
        <taxon>Rhodobacterales</taxon>
        <taxon>Roseobacteraceae</taxon>
        <taxon>Roseovarius</taxon>
    </lineage>
</organism>
<protein>
    <submittedName>
        <fullName evidence="1">Uncharacterized protein</fullName>
    </submittedName>
</protein>
<dbReference type="STRING" id="1641875.XM53_18235"/>